<protein>
    <submittedName>
        <fullName evidence="3">Outer membrane lipoprotein-sorting protein</fullName>
    </submittedName>
</protein>
<evidence type="ECO:0000256" key="2">
    <source>
        <dbReference type="SAM" id="SignalP"/>
    </source>
</evidence>
<dbReference type="InterPro" id="IPR004564">
    <property type="entry name" value="OM_lipoprot_carrier_LolA-like"/>
</dbReference>
<keyword evidence="3" id="KW-0449">Lipoprotein</keyword>
<evidence type="ECO:0000313" key="3">
    <source>
        <dbReference type="EMBL" id="MBB3933340.1"/>
    </source>
</evidence>
<proteinExistence type="predicted"/>
<dbReference type="RefSeq" id="WP_183401004.1">
    <property type="nucleotide sequence ID" value="NZ_JACIDS010000006.1"/>
</dbReference>
<dbReference type="Proteomes" id="UP000553963">
    <property type="component" value="Unassembled WGS sequence"/>
</dbReference>
<dbReference type="Pfam" id="PF03548">
    <property type="entry name" value="LolA"/>
    <property type="match status" value="1"/>
</dbReference>
<name>A0A840ASH1_9HYPH</name>
<evidence type="ECO:0000256" key="1">
    <source>
        <dbReference type="ARBA" id="ARBA00022729"/>
    </source>
</evidence>
<feature type="signal peptide" evidence="2">
    <location>
        <begin position="1"/>
        <end position="33"/>
    </location>
</feature>
<feature type="chain" id="PRO_5032289711" evidence="2">
    <location>
        <begin position="34"/>
        <end position="216"/>
    </location>
</feature>
<dbReference type="InterPro" id="IPR029046">
    <property type="entry name" value="LolA/LolB/LppX"/>
</dbReference>
<dbReference type="PANTHER" id="PTHR35869">
    <property type="entry name" value="OUTER-MEMBRANE LIPOPROTEIN CARRIER PROTEIN"/>
    <property type="match status" value="1"/>
</dbReference>
<gene>
    <name evidence="3" type="ORF">GGR25_004413</name>
</gene>
<evidence type="ECO:0000313" key="4">
    <source>
        <dbReference type="Proteomes" id="UP000553963"/>
    </source>
</evidence>
<comment type="caution">
    <text evidence="3">The sequence shown here is derived from an EMBL/GenBank/DDBJ whole genome shotgun (WGS) entry which is preliminary data.</text>
</comment>
<organism evidence="3 4">
    <name type="scientific">Kaistia hirudinis</name>
    <dbReference type="NCBI Taxonomy" id="1293440"/>
    <lineage>
        <taxon>Bacteria</taxon>
        <taxon>Pseudomonadati</taxon>
        <taxon>Pseudomonadota</taxon>
        <taxon>Alphaproteobacteria</taxon>
        <taxon>Hyphomicrobiales</taxon>
        <taxon>Kaistiaceae</taxon>
        <taxon>Kaistia</taxon>
    </lineage>
</organism>
<dbReference type="PROSITE" id="PS51318">
    <property type="entry name" value="TAT"/>
    <property type="match status" value="1"/>
</dbReference>
<reference evidence="3 4" key="1">
    <citation type="submission" date="2020-08" db="EMBL/GenBank/DDBJ databases">
        <title>Genomic Encyclopedia of Type Strains, Phase IV (KMG-IV): sequencing the most valuable type-strain genomes for metagenomic binning, comparative biology and taxonomic classification.</title>
        <authorList>
            <person name="Goeker M."/>
        </authorList>
    </citation>
    <scope>NUCLEOTIDE SEQUENCE [LARGE SCALE GENOMIC DNA]</scope>
    <source>
        <strain evidence="3 4">DSM 25966</strain>
    </source>
</reference>
<accession>A0A840ASH1</accession>
<keyword evidence="4" id="KW-1185">Reference proteome</keyword>
<keyword evidence="1 2" id="KW-0732">Signal</keyword>
<dbReference type="AlphaFoldDB" id="A0A840ASH1"/>
<dbReference type="EMBL" id="JACIDS010000006">
    <property type="protein sequence ID" value="MBB3933340.1"/>
    <property type="molecule type" value="Genomic_DNA"/>
</dbReference>
<sequence>MTARNTASGTTRRALIASGLALAIAGIARPAQAAFSATQAATLKQINNYFNSIRTMQGRFIQFGPNGEQSEGVFFISRPGKLRFHYSPPVKMDVICDGNQVAVRDSKMMTQDLYPLSKTPLRYLLADRIDLTSSDIVQKLVEEPDLISLILAQDPNLGDGSLKLIFDKQNLELRQWVVTDAQGLDTSVAIYDVELGRPADPKNFKIDYYLPSTKLR</sequence>
<dbReference type="SUPFAM" id="SSF89392">
    <property type="entry name" value="Prokaryotic lipoproteins and lipoprotein localization factors"/>
    <property type="match status" value="1"/>
</dbReference>
<dbReference type="InterPro" id="IPR006311">
    <property type="entry name" value="TAT_signal"/>
</dbReference>
<dbReference type="CDD" id="cd16325">
    <property type="entry name" value="LolA"/>
    <property type="match status" value="1"/>
</dbReference>
<dbReference type="PANTHER" id="PTHR35869:SF1">
    <property type="entry name" value="OUTER-MEMBRANE LIPOPROTEIN CARRIER PROTEIN"/>
    <property type="match status" value="1"/>
</dbReference>
<dbReference type="Gene3D" id="2.50.20.10">
    <property type="entry name" value="Lipoprotein localisation LolA/LolB/LppX"/>
    <property type="match status" value="1"/>
</dbReference>